<sequence length="71" mass="8352">MPDDQPLAPGQIRDTDGTVLEPLADWCAKNGITPNNARGQHRHQLPLRTLLNRHYVPVEFKWTRQRSRRRR</sequence>
<dbReference type="RefSeq" id="WP_380050657.1">
    <property type="nucleotide sequence ID" value="NZ_JBHSOH010000020.1"/>
</dbReference>
<accession>A0ABW1DLH0</accession>
<keyword evidence="2" id="KW-1185">Reference proteome</keyword>
<name>A0ABW1DLH0_9DEIO</name>
<proteinExistence type="predicted"/>
<protein>
    <submittedName>
        <fullName evidence="1">Uncharacterized protein</fullName>
    </submittedName>
</protein>
<evidence type="ECO:0000313" key="1">
    <source>
        <dbReference type="EMBL" id="MFC5849477.1"/>
    </source>
</evidence>
<dbReference type="EMBL" id="JBHSOH010000020">
    <property type="protein sequence ID" value="MFC5849477.1"/>
    <property type="molecule type" value="Genomic_DNA"/>
</dbReference>
<evidence type="ECO:0000313" key="2">
    <source>
        <dbReference type="Proteomes" id="UP001595979"/>
    </source>
</evidence>
<comment type="caution">
    <text evidence="1">The sequence shown here is derived from an EMBL/GenBank/DDBJ whole genome shotgun (WGS) entry which is preliminary data.</text>
</comment>
<gene>
    <name evidence="1" type="ORF">ACFPQ6_14280</name>
</gene>
<dbReference type="Proteomes" id="UP001595979">
    <property type="component" value="Unassembled WGS sequence"/>
</dbReference>
<reference evidence="2" key="1">
    <citation type="journal article" date="2019" name="Int. J. Syst. Evol. Microbiol.">
        <title>The Global Catalogue of Microorganisms (GCM) 10K type strain sequencing project: providing services to taxonomists for standard genome sequencing and annotation.</title>
        <authorList>
            <consortium name="The Broad Institute Genomics Platform"/>
            <consortium name="The Broad Institute Genome Sequencing Center for Infectious Disease"/>
            <person name="Wu L."/>
            <person name="Ma J."/>
        </authorList>
    </citation>
    <scope>NUCLEOTIDE SEQUENCE [LARGE SCALE GENOMIC DNA]</scope>
    <source>
        <strain evidence="2">CGMCC 1.15053</strain>
    </source>
</reference>
<organism evidence="1 2">
    <name type="scientific">Deinococcus petrolearius</name>
    <dbReference type="NCBI Taxonomy" id="1751295"/>
    <lineage>
        <taxon>Bacteria</taxon>
        <taxon>Thermotogati</taxon>
        <taxon>Deinococcota</taxon>
        <taxon>Deinococci</taxon>
        <taxon>Deinococcales</taxon>
        <taxon>Deinococcaceae</taxon>
        <taxon>Deinococcus</taxon>
    </lineage>
</organism>